<dbReference type="KEGG" id="btrm:SAMEA390648701661"/>
<dbReference type="PATRIC" id="fig|123899.6.peg.1645"/>
<gene>
    <name evidence="1" type="ORF">SAMEA3906487_01661</name>
</gene>
<dbReference type="OrthoDB" id="8859466at2"/>
<dbReference type="EMBL" id="LT546645">
    <property type="protein sequence ID" value="SAI69134.1"/>
    <property type="molecule type" value="Genomic_DNA"/>
</dbReference>
<sequence length="243" mass="26348">MDLQNGNTVHTLQHCTVLGASGFPFAIGETISLAFDQTAVACLGIRHTARFLLLELADFSIGGPGTVASGGGFVGKGIDTEGRVIAGLLNQLTAKTKVHTFLTLITHFGELHLHYDAQDPASLRIQLAQVFTTLRRQNPAWRHERLQAIALQVELGKLNAQDAEPLRSRLDAPPDWAAMQAQEQAAAQSRAQTQHLLEGQFLAQTPQGLCPNCDKTIPLTSETCPFCNANFGQYASWKVLPLL</sequence>
<dbReference type="GeneID" id="56591054"/>
<organism evidence="1 2">
    <name type="scientific">Bordetella trematum</name>
    <dbReference type="NCBI Taxonomy" id="123899"/>
    <lineage>
        <taxon>Bacteria</taxon>
        <taxon>Pseudomonadati</taxon>
        <taxon>Pseudomonadota</taxon>
        <taxon>Betaproteobacteria</taxon>
        <taxon>Burkholderiales</taxon>
        <taxon>Alcaligenaceae</taxon>
        <taxon>Bordetella</taxon>
    </lineage>
</organism>
<dbReference type="RefSeq" id="WP_025513221.1">
    <property type="nucleotide sequence ID" value="NZ_CP016340.1"/>
</dbReference>
<keyword evidence="2" id="KW-1185">Reference proteome</keyword>
<dbReference type="STRING" id="123899.SAMEA3906487_01661"/>
<protein>
    <submittedName>
        <fullName evidence="1">Uncharacterized protein</fullName>
    </submittedName>
</protein>
<evidence type="ECO:0000313" key="1">
    <source>
        <dbReference type="EMBL" id="SAI69134.1"/>
    </source>
</evidence>
<name>A0A157SFL2_9BORD</name>
<reference evidence="1 2" key="1">
    <citation type="submission" date="2016-04" db="EMBL/GenBank/DDBJ databases">
        <authorList>
            <consortium name="Pathogen Informatics"/>
        </authorList>
    </citation>
    <scope>NUCLEOTIDE SEQUENCE [LARGE SCALE GENOMIC DNA]</scope>
    <source>
        <strain evidence="1 2">H044680328</strain>
    </source>
</reference>
<dbReference type="Proteomes" id="UP000076825">
    <property type="component" value="Chromosome 1"/>
</dbReference>
<proteinExistence type="predicted"/>
<evidence type="ECO:0000313" key="2">
    <source>
        <dbReference type="Proteomes" id="UP000076825"/>
    </source>
</evidence>
<dbReference type="AlphaFoldDB" id="A0A157SFL2"/>
<accession>A0A157SFL2</accession>